<comment type="caution">
    <text evidence="2">The sequence shown here is derived from an EMBL/GenBank/DDBJ whole genome shotgun (WGS) entry which is preliminary data.</text>
</comment>
<keyword evidence="3" id="KW-1185">Reference proteome</keyword>
<dbReference type="Proteomes" id="UP000261284">
    <property type="component" value="Unassembled WGS sequence"/>
</dbReference>
<reference evidence="2 3" key="1">
    <citation type="submission" date="2018-08" db="EMBL/GenBank/DDBJ databases">
        <title>Chitinophagaceae sp. K23C18032701, a novel bacterium isolated from forest soil.</title>
        <authorList>
            <person name="Wang C."/>
        </authorList>
    </citation>
    <scope>NUCLEOTIDE SEQUENCE [LARGE SCALE GENOMIC DNA]</scope>
    <source>
        <strain evidence="2 3">K23C18032701</strain>
    </source>
</reference>
<proteinExistence type="predicted"/>
<dbReference type="EMBL" id="QTJU01000001">
    <property type="protein sequence ID" value="RFM30598.1"/>
    <property type="molecule type" value="Genomic_DNA"/>
</dbReference>
<dbReference type="Pfam" id="PF19543">
    <property type="entry name" value="GH123_N"/>
    <property type="match status" value="1"/>
</dbReference>
<name>A0A3E1NS61_9BACT</name>
<dbReference type="Gene3D" id="3.20.20.80">
    <property type="entry name" value="Glycosidases"/>
    <property type="match status" value="1"/>
</dbReference>
<gene>
    <name evidence="2" type="ORF">DXN05_01550</name>
</gene>
<evidence type="ECO:0000313" key="2">
    <source>
        <dbReference type="EMBL" id="RFM30598.1"/>
    </source>
</evidence>
<feature type="domain" description="Glycoside hydrolase 123-like N-terminal" evidence="1">
    <location>
        <begin position="13"/>
        <end position="976"/>
    </location>
</feature>
<evidence type="ECO:0000259" key="1">
    <source>
        <dbReference type="Pfam" id="PF19543"/>
    </source>
</evidence>
<organism evidence="2 3">
    <name type="scientific">Deminuibacter soli</name>
    <dbReference type="NCBI Taxonomy" id="2291815"/>
    <lineage>
        <taxon>Bacteria</taxon>
        <taxon>Pseudomonadati</taxon>
        <taxon>Bacteroidota</taxon>
        <taxon>Chitinophagia</taxon>
        <taxon>Chitinophagales</taxon>
        <taxon>Chitinophagaceae</taxon>
        <taxon>Deminuibacter</taxon>
    </lineage>
</organism>
<dbReference type="AlphaFoldDB" id="A0A3E1NS61"/>
<dbReference type="SUPFAM" id="SSF51445">
    <property type="entry name" value="(Trans)glycosidases"/>
    <property type="match status" value="1"/>
</dbReference>
<accession>A0A3E1NS61</accession>
<protein>
    <recommendedName>
        <fullName evidence="1">Glycoside hydrolase 123-like N-terminal domain-containing protein</fullName>
    </recommendedName>
</protein>
<sequence length="976" mass="109248">MAQELHYTNGNNAWNPDSLGNHRIVLQVAAPGNAVHAHIAWRRNDNDPQLKRIIVTDAQNHRIDNVFTENITREAGDIYFQPVQGKGTYYVYYLPYKNEGRSNYPRGVYVKADTTASATWLNQLHKNTAAAATVKELQAINAFNSFYPMEVIATAAETQQLLAKYPGKAYLVFPEDRLHAIKMKTDLPYRWIKSGVQQQLSGTSDKGAYYAFQLGVYALQQLQNVHVQFSDLKTAGGAVISSDKIDCINTTGLQYDGKPFKQTVQVAAHDIQPLWCGVDVPAAATPGVYKGTATVQCDGMPATTIQLQLTVSNTTAVNGGVNTPENMTRVKWLNSAMAQENTVIAPYTPLAIQDSTINLLGRNLKIGKDGLPAQIQTFFTPEMTSVSSTPNNLFTEPVHFHFTDAANKNFLHWKTNGFTFTRREPGTVAWEATSTSEALEMQVSATMEFDGFVAYSVKFTALNDVQLNDINLHLPMQPDASKYLMGLGLKGGNRPDTVQWKWDVAHKNQDGAWIGSVNAGLQFSLRDEHYVRPLNTNFYLQKPLLLPTSWGNSNKGGIDVFQKGKAILVNAYSGARNMKKGEVLYYNFNLLITPFHAINTDFQWSTRFYHKYDNLDTIKATGATVVNIHHGTPINPWINYPFIEWKQMKSYIDEAHSKGLKVKIYNTIRELSNHTYELPVLRSLGHEVYSPGKGGGFTWLQEHVGSDYIAAWFVPEVKDAAIINSGMNRWHNYYVEGMNWLVQNVGIDGIYLDDVAFDRVTMKRIKRVLTNNGHPGIIDLHSANQYNPSDGFNNSANLYMEHFPYLNRLWYGEYFDYNKNNPDFFLTEVSGIPFGLMGEMLQDGGNPWRGMIYGMTNRLGWTNVNDPRPLWKLWQSFGLEKSAMIGYWSGNCPVTTSNGKVLATVYKKDGKAMVAIASWADADTEVQLNIDWKALGIDAAKARITAPAIEGFQQAGDFTKNALPVAKGKGWLLVIE</sequence>
<evidence type="ECO:0000313" key="3">
    <source>
        <dbReference type="Proteomes" id="UP000261284"/>
    </source>
</evidence>
<dbReference type="InterPro" id="IPR045711">
    <property type="entry name" value="GH123-like_N"/>
</dbReference>
<dbReference type="InterPro" id="IPR017853">
    <property type="entry name" value="GH"/>
</dbReference>
<dbReference type="OrthoDB" id="601823at2"/>